<dbReference type="PANTHER" id="PTHR19446">
    <property type="entry name" value="REVERSE TRANSCRIPTASES"/>
    <property type="match status" value="1"/>
</dbReference>
<accession>A0AAV7N1L1</accession>
<name>A0AAV7N1L1_PLEWA</name>
<reference evidence="1" key="1">
    <citation type="journal article" date="2022" name="bioRxiv">
        <title>Sequencing and chromosome-scale assembly of the giantPleurodeles waltlgenome.</title>
        <authorList>
            <person name="Brown T."/>
            <person name="Elewa A."/>
            <person name="Iarovenko S."/>
            <person name="Subramanian E."/>
            <person name="Araus A.J."/>
            <person name="Petzold A."/>
            <person name="Susuki M."/>
            <person name="Suzuki K.-i.T."/>
            <person name="Hayashi T."/>
            <person name="Toyoda A."/>
            <person name="Oliveira C."/>
            <person name="Osipova E."/>
            <person name="Leigh N.D."/>
            <person name="Simon A."/>
            <person name="Yun M.H."/>
        </authorList>
    </citation>
    <scope>NUCLEOTIDE SEQUENCE</scope>
    <source>
        <strain evidence="1">20211129_DDA</strain>
        <tissue evidence="1">Liver</tissue>
    </source>
</reference>
<sequence>MANASLPQLVLEQKEELNRGIMIFEIKEAISVHATGKTPGSDGLPPKFYKTEATSLTLTLKTVYDKAMAAACLPPNLCDKLLILLPKPGSEGAVEL</sequence>
<dbReference type="AlphaFoldDB" id="A0AAV7N1L1"/>
<dbReference type="EMBL" id="JANPWB010000013">
    <property type="protein sequence ID" value="KAJ1109842.1"/>
    <property type="molecule type" value="Genomic_DNA"/>
</dbReference>
<proteinExistence type="predicted"/>
<protein>
    <submittedName>
        <fullName evidence="1">Uncharacterized protein</fullName>
    </submittedName>
</protein>
<evidence type="ECO:0000313" key="1">
    <source>
        <dbReference type="EMBL" id="KAJ1109842.1"/>
    </source>
</evidence>
<organism evidence="1 2">
    <name type="scientific">Pleurodeles waltl</name>
    <name type="common">Iberian ribbed newt</name>
    <dbReference type="NCBI Taxonomy" id="8319"/>
    <lineage>
        <taxon>Eukaryota</taxon>
        <taxon>Metazoa</taxon>
        <taxon>Chordata</taxon>
        <taxon>Craniata</taxon>
        <taxon>Vertebrata</taxon>
        <taxon>Euteleostomi</taxon>
        <taxon>Amphibia</taxon>
        <taxon>Batrachia</taxon>
        <taxon>Caudata</taxon>
        <taxon>Salamandroidea</taxon>
        <taxon>Salamandridae</taxon>
        <taxon>Pleurodelinae</taxon>
        <taxon>Pleurodeles</taxon>
    </lineage>
</organism>
<keyword evidence="2" id="KW-1185">Reference proteome</keyword>
<gene>
    <name evidence="1" type="ORF">NDU88_007200</name>
</gene>
<dbReference type="Proteomes" id="UP001066276">
    <property type="component" value="Chromosome 9"/>
</dbReference>
<comment type="caution">
    <text evidence="1">The sequence shown here is derived from an EMBL/GenBank/DDBJ whole genome shotgun (WGS) entry which is preliminary data.</text>
</comment>
<evidence type="ECO:0000313" key="2">
    <source>
        <dbReference type="Proteomes" id="UP001066276"/>
    </source>
</evidence>